<sequence length="301" mass="33400">MAVPHVIHRFLDVGGVRVFYRQAGPAGTPDAPVLLLLHGFPSGSHQFRRLMDALGDRYVMIAPDLPGFGHTEVPEGFTYSFDRLADVLEGFVSALGLDRFVMYTFDFGGPAGFRLATRNPGRIAGLVVQNANAYEDGLSDVARETIANRPGVPGAEENVRRLFELDVTRDQYEGGTTDVERIAPDGWTLDQHFLDLPGRKDAQAGLALDYHSNVALYPEWQRWLREHRPPALVVWGTRDPFFTEAGARAYLRDLPDARLHLFETGHFALEENLPEIAPLIADFVDDLYGTTHAATVRTATT</sequence>
<dbReference type="RefSeq" id="WP_344891657.1">
    <property type="nucleotide sequence ID" value="NZ_BAAAWD010000006.1"/>
</dbReference>
<keyword evidence="2" id="KW-0378">Hydrolase</keyword>
<evidence type="ECO:0000313" key="3">
    <source>
        <dbReference type="Proteomes" id="UP001499930"/>
    </source>
</evidence>
<dbReference type="InterPro" id="IPR029058">
    <property type="entry name" value="AB_hydrolase_fold"/>
</dbReference>
<dbReference type="SUPFAM" id="SSF53474">
    <property type="entry name" value="alpha/beta-Hydrolases"/>
    <property type="match status" value="1"/>
</dbReference>
<gene>
    <name evidence="2" type="ORF">GCM10017559_20390</name>
</gene>
<dbReference type="InterPro" id="IPR000073">
    <property type="entry name" value="AB_hydrolase_1"/>
</dbReference>
<reference evidence="3" key="1">
    <citation type="journal article" date="2019" name="Int. J. Syst. Evol. Microbiol.">
        <title>The Global Catalogue of Microorganisms (GCM) 10K type strain sequencing project: providing services to taxonomists for standard genome sequencing and annotation.</title>
        <authorList>
            <consortium name="The Broad Institute Genomics Platform"/>
            <consortium name="The Broad Institute Genome Sequencing Center for Infectious Disease"/>
            <person name="Wu L."/>
            <person name="Ma J."/>
        </authorList>
    </citation>
    <scope>NUCLEOTIDE SEQUENCE [LARGE SCALE GENOMIC DNA]</scope>
    <source>
        <strain evidence="3">JCM 3106</strain>
    </source>
</reference>
<dbReference type="GO" id="GO:0016787">
    <property type="term" value="F:hydrolase activity"/>
    <property type="evidence" value="ECO:0007669"/>
    <property type="project" value="UniProtKB-KW"/>
</dbReference>
<evidence type="ECO:0000313" key="2">
    <source>
        <dbReference type="EMBL" id="GAA2999527.1"/>
    </source>
</evidence>
<evidence type="ECO:0000259" key="1">
    <source>
        <dbReference type="Pfam" id="PF00561"/>
    </source>
</evidence>
<dbReference type="PANTHER" id="PTHR42977:SF1">
    <property type="entry name" value="BLR6576 PROTEIN"/>
    <property type="match status" value="1"/>
</dbReference>
<dbReference type="PANTHER" id="PTHR42977">
    <property type="entry name" value="HYDROLASE-RELATED"/>
    <property type="match status" value="1"/>
</dbReference>
<dbReference type="EMBL" id="BAAAWD010000006">
    <property type="protein sequence ID" value="GAA2999527.1"/>
    <property type="molecule type" value="Genomic_DNA"/>
</dbReference>
<dbReference type="Gene3D" id="3.40.50.1820">
    <property type="entry name" value="alpha/beta hydrolase"/>
    <property type="match status" value="1"/>
</dbReference>
<comment type="caution">
    <text evidence="2">The sequence shown here is derived from an EMBL/GenBank/DDBJ whole genome shotgun (WGS) entry which is preliminary data.</text>
</comment>
<name>A0ABP6KEW9_9ACTN</name>
<dbReference type="PRINTS" id="PR00111">
    <property type="entry name" value="ABHYDROLASE"/>
</dbReference>
<feature type="domain" description="AB hydrolase-1" evidence="1">
    <location>
        <begin position="32"/>
        <end position="272"/>
    </location>
</feature>
<proteinExistence type="predicted"/>
<keyword evidence="3" id="KW-1185">Reference proteome</keyword>
<dbReference type="Pfam" id="PF00561">
    <property type="entry name" value="Abhydrolase_1"/>
    <property type="match status" value="1"/>
</dbReference>
<accession>A0ABP6KEW9</accession>
<protein>
    <submittedName>
        <fullName evidence="2">Alpha/beta hydrolase</fullName>
    </submittedName>
</protein>
<dbReference type="Proteomes" id="UP001499930">
    <property type="component" value="Unassembled WGS sequence"/>
</dbReference>
<organism evidence="2 3">
    <name type="scientific">Streptosporangium longisporum</name>
    <dbReference type="NCBI Taxonomy" id="46187"/>
    <lineage>
        <taxon>Bacteria</taxon>
        <taxon>Bacillati</taxon>
        <taxon>Actinomycetota</taxon>
        <taxon>Actinomycetes</taxon>
        <taxon>Streptosporangiales</taxon>
        <taxon>Streptosporangiaceae</taxon>
        <taxon>Streptosporangium</taxon>
    </lineage>
</organism>
<dbReference type="InterPro" id="IPR051340">
    <property type="entry name" value="Haloalkane_dehalogenase"/>
</dbReference>